<name>A0A0A8YAA5_ARUDO</name>
<dbReference type="EMBL" id="GBRH01275597">
    <property type="protein sequence ID" value="JAD22298.1"/>
    <property type="molecule type" value="Transcribed_RNA"/>
</dbReference>
<feature type="compositionally biased region" description="Gly residues" evidence="1">
    <location>
        <begin position="33"/>
        <end position="46"/>
    </location>
</feature>
<feature type="region of interest" description="Disordered" evidence="1">
    <location>
        <begin position="25"/>
        <end position="79"/>
    </location>
</feature>
<sequence>MAIPAMAPPESLLLFLPLSPTFPPLPPPLPLGTGVGDAGCPAGAGEGEASPGQGPKGPPHKPIPRNAERGMDRSPDGMDPFSWLNETLNCCSCGSLISGISPTNRLFSRSRDLRFVRLPSAAGMGPDRSFPPSASLTSPGSARIACGNSPDSRFPLRKTFLSAAAEARSAGRAPESPLRRRLSVWSAVRFPSVPAGTWPESDAPGSRSTATRPPSQVTPVHEHAPPMSVPFHGRRRPTASRNASSARASSARSAPTRTASAATSRSNRGSAEWRRRRGRHGIASARARADRSEGGGGGWGAE</sequence>
<proteinExistence type="predicted"/>
<reference evidence="2" key="1">
    <citation type="submission" date="2014-09" db="EMBL/GenBank/DDBJ databases">
        <authorList>
            <person name="Magalhaes I.L.F."/>
            <person name="Oliveira U."/>
            <person name="Santos F.R."/>
            <person name="Vidigal T.H.D.A."/>
            <person name="Brescovit A.D."/>
            <person name="Santos A.J."/>
        </authorList>
    </citation>
    <scope>NUCLEOTIDE SEQUENCE</scope>
    <source>
        <tissue evidence="2">Shoot tissue taken approximately 20 cm above the soil surface</tissue>
    </source>
</reference>
<feature type="compositionally biased region" description="Basic and acidic residues" evidence="1">
    <location>
        <begin position="66"/>
        <end position="76"/>
    </location>
</feature>
<accession>A0A0A8YAA5</accession>
<reference evidence="2" key="2">
    <citation type="journal article" date="2015" name="Data Brief">
        <title>Shoot transcriptome of the giant reed, Arundo donax.</title>
        <authorList>
            <person name="Barrero R.A."/>
            <person name="Guerrero F.D."/>
            <person name="Moolhuijzen P."/>
            <person name="Goolsby J.A."/>
            <person name="Tidwell J."/>
            <person name="Bellgard S.E."/>
            <person name="Bellgard M.I."/>
        </authorList>
    </citation>
    <scope>NUCLEOTIDE SEQUENCE</scope>
    <source>
        <tissue evidence="2">Shoot tissue taken approximately 20 cm above the soil surface</tissue>
    </source>
</reference>
<feature type="region of interest" description="Disordered" evidence="1">
    <location>
        <begin position="193"/>
        <end position="302"/>
    </location>
</feature>
<feature type="region of interest" description="Disordered" evidence="1">
    <location>
        <begin position="126"/>
        <end position="150"/>
    </location>
</feature>
<protein>
    <submittedName>
        <fullName evidence="2">Ark</fullName>
    </submittedName>
</protein>
<evidence type="ECO:0000313" key="2">
    <source>
        <dbReference type="EMBL" id="JAD22298.1"/>
    </source>
</evidence>
<evidence type="ECO:0000256" key="1">
    <source>
        <dbReference type="SAM" id="MobiDB-lite"/>
    </source>
</evidence>
<organism evidence="2">
    <name type="scientific">Arundo donax</name>
    <name type="common">Giant reed</name>
    <name type="synonym">Donax arundinaceus</name>
    <dbReference type="NCBI Taxonomy" id="35708"/>
    <lineage>
        <taxon>Eukaryota</taxon>
        <taxon>Viridiplantae</taxon>
        <taxon>Streptophyta</taxon>
        <taxon>Embryophyta</taxon>
        <taxon>Tracheophyta</taxon>
        <taxon>Spermatophyta</taxon>
        <taxon>Magnoliopsida</taxon>
        <taxon>Liliopsida</taxon>
        <taxon>Poales</taxon>
        <taxon>Poaceae</taxon>
        <taxon>PACMAD clade</taxon>
        <taxon>Arundinoideae</taxon>
        <taxon>Arundineae</taxon>
        <taxon>Arundo</taxon>
    </lineage>
</organism>
<feature type="compositionally biased region" description="Low complexity" evidence="1">
    <location>
        <begin position="239"/>
        <end position="270"/>
    </location>
</feature>
<dbReference type="AlphaFoldDB" id="A0A0A8YAA5"/>
<feature type="compositionally biased region" description="Polar residues" evidence="1">
    <location>
        <begin position="206"/>
        <end position="218"/>
    </location>
</feature>